<organism evidence="1 2">
    <name type="scientific">Diaphorina citri</name>
    <name type="common">Asian citrus psyllid</name>
    <dbReference type="NCBI Taxonomy" id="121845"/>
    <lineage>
        <taxon>Eukaryota</taxon>
        <taxon>Metazoa</taxon>
        <taxon>Ecdysozoa</taxon>
        <taxon>Arthropoda</taxon>
        <taxon>Hexapoda</taxon>
        <taxon>Insecta</taxon>
        <taxon>Pterygota</taxon>
        <taxon>Neoptera</taxon>
        <taxon>Paraneoptera</taxon>
        <taxon>Hemiptera</taxon>
        <taxon>Sternorrhyncha</taxon>
        <taxon>Psylloidea</taxon>
        <taxon>Psyllidae</taxon>
        <taxon>Diaphorininae</taxon>
        <taxon>Diaphorina</taxon>
    </lineage>
</organism>
<dbReference type="KEGG" id="dci:108253056"/>
<keyword evidence="1" id="KW-1185">Reference proteome</keyword>
<protein>
    <submittedName>
        <fullName evidence="2">Uncharacterized protein LOC108253056</fullName>
    </submittedName>
</protein>
<dbReference type="AlphaFoldDB" id="A0A1S4EHV0"/>
<dbReference type="RefSeq" id="XP_017301796.1">
    <property type="nucleotide sequence ID" value="XM_017446307.1"/>
</dbReference>
<evidence type="ECO:0000313" key="1">
    <source>
        <dbReference type="Proteomes" id="UP000079169"/>
    </source>
</evidence>
<dbReference type="STRING" id="121845.A0A1S4EHV0"/>
<dbReference type="PaxDb" id="121845-A0A1S4EHV0"/>
<proteinExistence type="predicted"/>
<sequence>MASPFGEDLGSTEPCATAVHKEPFSTSALQGSHSSICYYHQDLHQWRLQAALRLGPFCAHHCALLLVRAYRVCRAGTRTGQPTLPLTAEHRHDASAASIFRASCFGR</sequence>
<evidence type="ECO:0000313" key="2">
    <source>
        <dbReference type="RefSeq" id="XP_017301796.1"/>
    </source>
</evidence>
<reference evidence="2" key="1">
    <citation type="submission" date="2025-08" db="UniProtKB">
        <authorList>
            <consortium name="RefSeq"/>
        </authorList>
    </citation>
    <scope>IDENTIFICATION</scope>
</reference>
<dbReference type="Proteomes" id="UP000079169">
    <property type="component" value="Unplaced"/>
</dbReference>
<accession>A0A1S4EHV0</accession>
<gene>
    <name evidence="2" type="primary">LOC108253056</name>
</gene>
<dbReference type="GeneID" id="108253056"/>
<name>A0A1S4EHV0_DIACI</name>